<evidence type="ECO:0000313" key="24">
    <source>
        <dbReference type="EMBL" id="KAF3450475.1"/>
    </source>
</evidence>
<keyword evidence="10" id="KW-0418">Kinase</keyword>
<comment type="subcellular location">
    <subcellularLocation>
        <location evidence="1">Membrane</location>
        <topology evidence="1">Single-pass type I membrane protein</topology>
    </subcellularLocation>
</comment>
<name>A0A8K0HDS3_9ROSA</name>
<comment type="caution">
    <text evidence="19">Lacks conserved residue(s) required for the propagation of feature annotation.</text>
</comment>
<evidence type="ECO:0000256" key="4">
    <source>
        <dbReference type="ARBA" id="ARBA00022553"/>
    </source>
</evidence>
<keyword evidence="5" id="KW-0808">Transferase</keyword>
<dbReference type="InterPro" id="IPR018097">
    <property type="entry name" value="EGF_Ca-bd_CS"/>
</dbReference>
<evidence type="ECO:0000256" key="2">
    <source>
        <dbReference type="ARBA" id="ARBA00022527"/>
    </source>
</evidence>
<dbReference type="PROSITE" id="PS00010">
    <property type="entry name" value="ASX_HYDROXYL"/>
    <property type="match status" value="1"/>
</dbReference>
<evidence type="ECO:0000256" key="3">
    <source>
        <dbReference type="ARBA" id="ARBA00022536"/>
    </source>
</evidence>
<dbReference type="FunFam" id="3.30.200.20:FF:000043">
    <property type="entry name" value="Wall-associated receptor kinase 2"/>
    <property type="match status" value="1"/>
</dbReference>
<comment type="catalytic activity">
    <reaction evidence="16">
        <text>L-seryl-[protein] + ATP = O-phospho-L-seryl-[protein] + ADP + H(+)</text>
        <dbReference type="Rhea" id="RHEA:17989"/>
        <dbReference type="Rhea" id="RHEA-COMP:9863"/>
        <dbReference type="Rhea" id="RHEA-COMP:11604"/>
        <dbReference type="ChEBI" id="CHEBI:15378"/>
        <dbReference type="ChEBI" id="CHEBI:29999"/>
        <dbReference type="ChEBI" id="CHEBI:30616"/>
        <dbReference type="ChEBI" id="CHEBI:83421"/>
        <dbReference type="ChEBI" id="CHEBI:456216"/>
    </reaction>
</comment>
<dbReference type="GO" id="GO:0005509">
    <property type="term" value="F:calcium ion binding"/>
    <property type="evidence" value="ECO:0007669"/>
    <property type="project" value="InterPro"/>
</dbReference>
<comment type="caution">
    <text evidence="24">The sequence shown here is derived from an EMBL/GenBank/DDBJ whole genome shotgun (WGS) entry which is preliminary data.</text>
</comment>
<dbReference type="PROSITE" id="PS50026">
    <property type="entry name" value="EGF_3"/>
    <property type="match status" value="2"/>
</dbReference>
<keyword evidence="25" id="KW-1185">Reference proteome</keyword>
<evidence type="ECO:0000256" key="19">
    <source>
        <dbReference type="PROSITE-ProRule" id="PRU00076"/>
    </source>
</evidence>
<evidence type="ECO:0000256" key="13">
    <source>
        <dbReference type="ARBA" id="ARBA00023136"/>
    </source>
</evidence>
<dbReference type="Pfam" id="PF13947">
    <property type="entry name" value="GUB_WAK_bind"/>
    <property type="match status" value="1"/>
</dbReference>
<dbReference type="PROSITE" id="PS00108">
    <property type="entry name" value="PROTEIN_KINASE_ST"/>
    <property type="match status" value="1"/>
</dbReference>
<dbReference type="Gene3D" id="3.30.200.20">
    <property type="entry name" value="Phosphorylase Kinase, domain 1"/>
    <property type="match status" value="1"/>
</dbReference>
<dbReference type="EMBL" id="VOIH02000003">
    <property type="protein sequence ID" value="KAF3450475.1"/>
    <property type="molecule type" value="Genomic_DNA"/>
</dbReference>
<keyword evidence="6 21" id="KW-0812">Transmembrane</keyword>
<evidence type="ECO:0000256" key="20">
    <source>
        <dbReference type="PROSITE-ProRule" id="PRU10141"/>
    </source>
</evidence>
<evidence type="ECO:0000313" key="25">
    <source>
        <dbReference type="Proteomes" id="UP000796880"/>
    </source>
</evidence>
<dbReference type="SUPFAM" id="SSF57196">
    <property type="entry name" value="EGF/Laminin"/>
    <property type="match status" value="1"/>
</dbReference>
<dbReference type="CDD" id="cd00054">
    <property type="entry name" value="EGF_CA"/>
    <property type="match status" value="2"/>
</dbReference>
<keyword evidence="3 19" id="KW-0245">EGF-like domain</keyword>
<dbReference type="InterPro" id="IPR017441">
    <property type="entry name" value="Protein_kinase_ATP_BS"/>
</dbReference>
<dbReference type="Pfam" id="PF00069">
    <property type="entry name" value="Pkinase"/>
    <property type="match status" value="1"/>
</dbReference>
<dbReference type="SUPFAM" id="SSF56112">
    <property type="entry name" value="Protein kinase-like (PK-like)"/>
    <property type="match status" value="1"/>
</dbReference>
<dbReference type="GO" id="GO:0004674">
    <property type="term" value="F:protein serine/threonine kinase activity"/>
    <property type="evidence" value="ECO:0007669"/>
    <property type="project" value="UniProtKB-KW"/>
</dbReference>
<dbReference type="InterPro" id="IPR000719">
    <property type="entry name" value="Prot_kinase_dom"/>
</dbReference>
<feature type="binding site" evidence="20">
    <location>
        <position position="460"/>
    </location>
    <ligand>
        <name>ATP</name>
        <dbReference type="ChEBI" id="CHEBI:30616"/>
    </ligand>
</feature>
<evidence type="ECO:0000259" key="22">
    <source>
        <dbReference type="PROSITE" id="PS50011"/>
    </source>
</evidence>
<feature type="domain" description="EGF-like" evidence="23">
    <location>
        <begin position="256"/>
        <end position="306"/>
    </location>
</feature>
<dbReference type="PANTHER" id="PTHR27005">
    <property type="entry name" value="WALL-ASSOCIATED RECEPTOR KINASE-LIKE 21"/>
    <property type="match status" value="1"/>
</dbReference>
<organism evidence="24 25">
    <name type="scientific">Rhamnella rubrinervis</name>
    <dbReference type="NCBI Taxonomy" id="2594499"/>
    <lineage>
        <taxon>Eukaryota</taxon>
        <taxon>Viridiplantae</taxon>
        <taxon>Streptophyta</taxon>
        <taxon>Embryophyta</taxon>
        <taxon>Tracheophyta</taxon>
        <taxon>Spermatophyta</taxon>
        <taxon>Magnoliopsida</taxon>
        <taxon>eudicotyledons</taxon>
        <taxon>Gunneridae</taxon>
        <taxon>Pentapetalae</taxon>
        <taxon>rosids</taxon>
        <taxon>fabids</taxon>
        <taxon>Rosales</taxon>
        <taxon>Rhamnaceae</taxon>
        <taxon>rhamnoid group</taxon>
        <taxon>Rhamneae</taxon>
        <taxon>Rhamnella</taxon>
    </lineage>
</organism>
<dbReference type="SMART" id="SM00181">
    <property type="entry name" value="EGF"/>
    <property type="match status" value="2"/>
</dbReference>
<evidence type="ECO:0000256" key="7">
    <source>
        <dbReference type="ARBA" id="ARBA00022729"/>
    </source>
</evidence>
<dbReference type="InterPro" id="IPR000742">
    <property type="entry name" value="EGF"/>
</dbReference>
<dbReference type="FunFam" id="2.10.25.10:FF:000038">
    <property type="entry name" value="Fibrillin 2"/>
    <property type="match status" value="1"/>
</dbReference>
<evidence type="ECO:0000256" key="14">
    <source>
        <dbReference type="ARBA" id="ARBA00023157"/>
    </source>
</evidence>
<feature type="domain" description="Protein kinase" evidence="22">
    <location>
        <begin position="431"/>
        <end position="707"/>
    </location>
</feature>
<evidence type="ECO:0000256" key="9">
    <source>
        <dbReference type="ARBA" id="ARBA00022741"/>
    </source>
</evidence>
<sequence>MALTVRKLELLGMFSQGMLLKQFSLATVVILPVLAAATARQQSDSTQRCGDVEVPFPFGMDNKTYLDETFLITCNESSNPPRAFLRESNIEVKNISVDDGELSVIPVRAKDCYNQSGNLIPSTEDFIGFSKNTISSTKNKFFVIGCDTYALVRAEEGEEGYGCISFCDNKTTSFVTESCSGSGCCKTTIANRRKNFSIVVGSFSNHSEILESNPCSYAFVADETKFKLKFPANTSFKELESIEELPMVINWAIGNESVRCDDAKKGDKYACKNNSKCVDVHDGSGGYRCQCLDGFKGNPYYQDGCRDIDECNSTSSNPCGKNTKCKNSPGKFTCNCLKGFSKVNETDCSKVISSRRTIIFLCVSLAVCIKLLICFSLIYWGMKKRKAIKLKLKFFEQNGGLMLQQQLSSTTSLEATRIFSSHELKRATNNYHESRVVGQGGYGIVYKGILPTNKEVAIKKSKFGARKVNEQFINEVVLLLQINHRNVVKLLGCCLETEVPLLVYEFISNGTLSEHIHNKDDQGRSPLSWEMRLKIANETAGALAYLHSATSTPIIHRDVKTGNILLDEKFTAKISDFGASRLMTPDQNKLSTVVQGTFGYLDPEYMQSTQLTEKSDVYSFGVVLAELLTGKKVLSFERPEEERSLAMLFISAMKDDRLLHIIDDDIVFEGNVETLKCVANLTERCLRVKSEERPTMKEVEMELEGLLRTMEVHQSGNVLDLCVEKTASAPSDIDVSSGSISHGR</sequence>
<dbReference type="PROSITE" id="PS01186">
    <property type="entry name" value="EGF_2"/>
    <property type="match status" value="1"/>
</dbReference>
<feature type="transmembrane region" description="Helical" evidence="21">
    <location>
        <begin position="358"/>
        <end position="382"/>
    </location>
</feature>
<evidence type="ECO:0000256" key="6">
    <source>
        <dbReference type="ARBA" id="ARBA00022692"/>
    </source>
</evidence>
<evidence type="ECO:0000256" key="21">
    <source>
        <dbReference type="SAM" id="Phobius"/>
    </source>
</evidence>
<dbReference type="GO" id="GO:0005886">
    <property type="term" value="C:plasma membrane"/>
    <property type="evidence" value="ECO:0007669"/>
    <property type="project" value="TreeGrafter"/>
</dbReference>
<keyword evidence="15" id="KW-0325">Glycoprotein</keyword>
<evidence type="ECO:0000256" key="17">
    <source>
        <dbReference type="ARBA" id="ARBA00047951"/>
    </source>
</evidence>
<keyword evidence="12 21" id="KW-1133">Transmembrane helix</keyword>
<evidence type="ECO:0000256" key="18">
    <source>
        <dbReference type="ARBA" id="ARBA00058961"/>
    </source>
</evidence>
<dbReference type="CDD" id="cd14066">
    <property type="entry name" value="STKc_IRAK"/>
    <property type="match status" value="1"/>
</dbReference>
<dbReference type="Gene3D" id="2.10.25.10">
    <property type="entry name" value="Laminin"/>
    <property type="match status" value="2"/>
</dbReference>
<dbReference type="GO" id="GO:0030247">
    <property type="term" value="F:polysaccharide binding"/>
    <property type="evidence" value="ECO:0007669"/>
    <property type="project" value="InterPro"/>
</dbReference>
<evidence type="ECO:0000259" key="23">
    <source>
        <dbReference type="PROSITE" id="PS50026"/>
    </source>
</evidence>
<dbReference type="InterPro" id="IPR008271">
    <property type="entry name" value="Ser/Thr_kinase_AS"/>
</dbReference>
<keyword evidence="9 20" id="KW-0547">Nucleotide-binding</keyword>
<dbReference type="Pfam" id="PF07645">
    <property type="entry name" value="EGF_CA"/>
    <property type="match status" value="1"/>
</dbReference>
<comment type="catalytic activity">
    <reaction evidence="17">
        <text>L-threonyl-[protein] + ATP = O-phospho-L-threonyl-[protein] + ADP + H(+)</text>
        <dbReference type="Rhea" id="RHEA:46608"/>
        <dbReference type="Rhea" id="RHEA-COMP:11060"/>
        <dbReference type="Rhea" id="RHEA-COMP:11605"/>
        <dbReference type="ChEBI" id="CHEBI:15378"/>
        <dbReference type="ChEBI" id="CHEBI:30013"/>
        <dbReference type="ChEBI" id="CHEBI:30616"/>
        <dbReference type="ChEBI" id="CHEBI:61977"/>
        <dbReference type="ChEBI" id="CHEBI:456216"/>
    </reaction>
</comment>
<evidence type="ECO:0000256" key="5">
    <source>
        <dbReference type="ARBA" id="ARBA00022679"/>
    </source>
</evidence>
<dbReference type="SMART" id="SM00220">
    <property type="entry name" value="S_TKc"/>
    <property type="match status" value="1"/>
</dbReference>
<keyword evidence="4" id="KW-0597">Phosphoprotein</keyword>
<dbReference type="SMART" id="SM00179">
    <property type="entry name" value="EGF_CA"/>
    <property type="match status" value="1"/>
</dbReference>
<feature type="domain" description="EGF-like" evidence="23">
    <location>
        <begin position="307"/>
        <end position="349"/>
    </location>
</feature>
<evidence type="ECO:0000256" key="16">
    <source>
        <dbReference type="ARBA" id="ARBA00047558"/>
    </source>
</evidence>
<evidence type="ECO:0000256" key="15">
    <source>
        <dbReference type="ARBA" id="ARBA00023180"/>
    </source>
</evidence>
<comment type="function">
    <text evidence="18">Serine/threonine-protein kinase that may function as a signaling receptor of extracellular matrix component. Binding to pectin may have significance in the control of cell expansion, morphogenesis and development.</text>
</comment>
<dbReference type="Proteomes" id="UP000796880">
    <property type="component" value="Unassembled WGS sequence"/>
</dbReference>
<keyword evidence="14" id="KW-1015">Disulfide bond</keyword>
<dbReference type="InterPro" id="IPR001881">
    <property type="entry name" value="EGF-like_Ca-bd_dom"/>
</dbReference>
<dbReference type="InterPro" id="IPR000152">
    <property type="entry name" value="EGF-type_Asp/Asn_hydroxyl_site"/>
</dbReference>
<proteinExistence type="predicted"/>
<dbReference type="InterPro" id="IPR045274">
    <property type="entry name" value="WAK-like"/>
</dbReference>
<dbReference type="InterPro" id="IPR025287">
    <property type="entry name" value="WAK_GUB"/>
</dbReference>
<keyword evidence="13 21" id="KW-0472">Membrane</keyword>
<keyword evidence="7" id="KW-0732">Signal</keyword>
<dbReference type="PROSITE" id="PS00107">
    <property type="entry name" value="PROTEIN_KINASE_ATP"/>
    <property type="match status" value="1"/>
</dbReference>
<dbReference type="InterPro" id="IPR049883">
    <property type="entry name" value="NOTCH1_EGF-like"/>
</dbReference>
<dbReference type="GO" id="GO:0005524">
    <property type="term" value="F:ATP binding"/>
    <property type="evidence" value="ECO:0007669"/>
    <property type="project" value="UniProtKB-UniRule"/>
</dbReference>
<dbReference type="GO" id="GO:0007166">
    <property type="term" value="P:cell surface receptor signaling pathway"/>
    <property type="evidence" value="ECO:0007669"/>
    <property type="project" value="InterPro"/>
</dbReference>
<reference evidence="24" key="1">
    <citation type="submission" date="2020-03" db="EMBL/GenBank/DDBJ databases">
        <title>A high-quality chromosome-level genome assembly of a woody plant with both climbing and erect habits, Rhamnella rubrinervis.</title>
        <authorList>
            <person name="Lu Z."/>
            <person name="Yang Y."/>
            <person name="Zhu X."/>
            <person name="Sun Y."/>
        </authorList>
    </citation>
    <scope>NUCLEOTIDE SEQUENCE</scope>
    <source>
        <strain evidence="24">BYM</strain>
        <tissue evidence="24">Leaf</tissue>
    </source>
</reference>
<dbReference type="PROSITE" id="PS01187">
    <property type="entry name" value="EGF_CA"/>
    <property type="match status" value="1"/>
</dbReference>
<dbReference type="FunFam" id="1.10.510.10:FF:000084">
    <property type="entry name" value="Wall-associated receptor kinase 2"/>
    <property type="match status" value="1"/>
</dbReference>
<evidence type="ECO:0000256" key="11">
    <source>
        <dbReference type="ARBA" id="ARBA00022840"/>
    </source>
</evidence>
<evidence type="ECO:0000256" key="1">
    <source>
        <dbReference type="ARBA" id="ARBA00004479"/>
    </source>
</evidence>
<dbReference type="InterPro" id="IPR011009">
    <property type="entry name" value="Kinase-like_dom_sf"/>
</dbReference>
<gene>
    <name evidence="24" type="ORF">FNV43_RR06558</name>
</gene>
<dbReference type="AlphaFoldDB" id="A0A8K0HDS3"/>
<dbReference type="OrthoDB" id="1183980at2759"/>
<dbReference type="Gene3D" id="1.10.510.10">
    <property type="entry name" value="Transferase(Phosphotransferase) domain 1"/>
    <property type="match status" value="1"/>
</dbReference>
<accession>A0A8K0HDS3</accession>
<dbReference type="PANTHER" id="PTHR27005:SF468">
    <property type="entry name" value="OS01G0310500 PROTEIN"/>
    <property type="match status" value="1"/>
</dbReference>
<keyword evidence="2" id="KW-0723">Serine/threonine-protein kinase</keyword>
<evidence type="ECO:0000256" key="8">
    <source>
        <dbReference type="ARBA" id="ARBA00022737"/>
    </source>
</evidence>
<dbReference type="PROSITE" id="PS50011">
    <property type="entry name" value="PROTEIN_KINASE_DOM"/>
    <property type="match status" value="1"/>
</dbReference>
<evidence type="ECO:0000256" key="12">
    <source>
        <dbReference type="ARBA" id="ARBA00022989"/>
    </source>
</evidence>
<evidence type="ECO:0000256" key="10">
    <source>
        <dbReference type="ARBA" id="ARBA00022777"/>
    </source>
</evidence>
<keyword evidence="11 20" id="KW-0067">ATP-binding</keyword>
<keyword evidence="8" id="KW-0677">Repeat</keyword>
<protein>
    <submittedName>
        <fullName evidence="24">Uncharacterized protein</fullName>
    </submittedName>
</protein>